<feature type="compositionally biased region" description="Basic residues" evidence="1">
    <location>
        <begin position="7"/>
        <end position="17"/>
    </location>
</feature>
<evidence type="ECO:0000313" key="2">
    <source>
        <dbReference type="EMBL" id="TFD82570.1"/>
    </source>
</evidence>
<feature type="region of interest" description="Disordered" evidence="1">
    <location>
        <begin position="1"/>
        <end position="71"/>
    </location>
</feature>
<comment type="caution">
    <text evidence="2">The sequence shown here is derived from an EMBL/GenBank/DDBJ whole genome shotgun (WGS) entry which is preliminary data.</text>
</comment>
<feature type="compositionally biased region" description="Gly residues" evidence="1">
    <location>
        <begin position="18"/>
        <end position="28"/>
    </location>
</feature>
<name>A0A4R9BEQ0_9MICO</name>
<reference evidence="2 3" key="1">
    <citation type="submission" date="2019-03" db="EMBL/GenBank/DDBJ databases">
        <title>Genomics of glacier-inhabiting Cryobacterium strains.</title>
        <authorList>
            <person name="Liu Q."/>
            <person name="Xin Y.-H."/>
        </authorList>
    </citation>
    <scope>NUCLEOTIDE SEQUENCE [LARGE SCALE GENOMIC DNA]</scope>
    <source>
        <strain evidence="2 3">Hh4</strain>
    </source>
</reference>
<organism evidence="2 3">
    <name type="scientific">Cryobacterium fucosi</name>
    <dbReference type="NCBI Taxonomy" id="1259157"/>
    <lineage>
        <taxon>Bacteria</taxon>
        <taxon>Bacillati</taxon>
        <taxon>Actinomycetota</taxon>
        <taxon>Actinomycetes</taxon>
        <taxon>Micrococcales</taxon>
        <taxon>Microbacteriaceae</taxon>
        <taxon>Cryobacterium</taxon>
    </lineage>
</organism>
<evidence type="ECO:0000256" key="1">
    <source>
        <dbReference type="SAM" id="MobiDB-lite"/>
    </source>
</evidence>
<keyword evidence="3" id="KW-1185">Reference proteome</keyword>
<evidence type="ECO:0000313" key="3">
    <source>
        <dbReference type="Proteomes" id="UP000298313"/>
    </source>
</evidence>
<dbReference type="AlphaFoldDB" id="A0A4R9BEQ0"/>
<dbReference type="EMBL" id="SOHH01000024">
    <property type="protein sequence ID" value="TFD82570.1"/>
    <property type="molecule type" value="Genomic_DNA"/>
</dbReference>
<dbReference type="RefSeq" id="WP_134522216.1">
    <property type="nucleotide sequence ID" value="NZ_SOHH01000024.1"/>
</dbReference>
<dbReference type="Proteomes" id="UP000298313">
    <property type="component" value="Unassembled WGS sequence"/>
</dbReference>
<protein>
    <submittedName>
        <fullName evidence="2">Uncharacterized protein</fullName>
    </submittedName>
</protein>
<gene>
    <name evidence="2" type="ORF">E3T48_02045</name>
</gene>
<accession>A0A4R9BEQ0</accession>
<proteinExistence type="predicted"/>
<sequence length="71" mass="7869">MFNWHWGRTRTGRKSGGRHGFGLGGFTGLEGDFEAERRRAADASNEQIEPYEQDEIDRPSLPGSAPGLTHP</sequence>